<dbReference type="EMBL" id="JACIEW010000010">
    <property type="protein sequence ID" value="MBB4053700.1"/>
    <property type="molecule type" value="Genomic_DNA"/>
</dbReference>
<proteinExistence type="predicted"/>
<gene>
    <name evidence="2" type="ORF">GGR20_003362</name>
</gene>
<name>A0A7W6IQ40_9HYPH</name>
<dbReference type="InterPro" id="IPR054189">
    <property type="entry name" value="DUF6894"/>
</dbReference>
<accession>A0A7W6IQ40</accession>
<comment type="caution">
    <text evidence="2">The sequence shown here is derived from an EMBL/GenBank/DDBJ whole genome shotgun (WGS) entry which is preliminary data.</text>
</comment>
<dbReference type="Pfam" id="PF21834">
    <property type="entry name" value="DUF6894"/>
    <property type="match status" value="1"/>
</dbReference>
<evidence type="ECO:0000313" key="2">
    <source>
        <dbReference type="EMBL" id="MBB4053700.1"/>
    </source>
</evidence>
<keyword evidence="3" id="KW-1185">Reference proteome</keyword>
<protein>
    <recommendedName>
        <fullName evidence="1">DUF6894 domain-containing protein</fullName>
    </recommendedName>
</protein>
<reference evidence="2 3" key="1">
    <citation type="submission" date="2020-08" db="EMBL/GenBank/DDBJ databases">
        <title>Genomic Encyclopedia of Type Strains, Phase IV (KMG-IV): sequencing the most valuable type-strain genomes for metagenomic binning, comparative biology and taxonomic classification.</title>
        <authorList>
            <person name="Goeker M."/>
        </authorList>
    </citation>
    <scope>NUCLEOTIDE SEQUENCE [LARGE SCALE GENOMIC DNA]</scope>
    <source>
        <strain evidence="2 3">DSM 23447</strain>
    </source>
</reference>
<dbReference type="RefSeq" id="WP_183312469.1">
    <property type="nucleotide sequence ID" value="NZ_JACIEW010000010.1"/>
</dbReference>
<sequence>MERYFFNHRDQAGDLQIDIDGIMLPSLHSAVDEASFAASSALGLSDGPIRGCFEIEDGARKLVARVPYAVKSDEP</sequence>
<dbReference type="Proteomes" id="UP000547011">
    <property type="component" value="Unassembled WGS sequence"/>
</dbReference>
<dbReference type="AlphaFoldDB" id="A0A7W6IQ40"/>
<feature type="domain" description="DUF6894" evidence="1">
    <location>
        <begin position="3"/>
        <end position="68"/>
    </location>
</feature>
<evidence type="ECO:0000259" key="1">
    <source>
        <dbReference type="Pfam" id="PF21834"/>
    </source>
</evidence>
<organism evidence="2 3">
    <name type="scientific">Devosia subaequoris</name>
    <dbReference type="NCBI Taxonomy" id="395930"/>
    <lineage>
        <taxon>Bacteria</taxon>
        <taxon>Pseudomonadati</taxon>
        <taxon>Pseudomonadota</taxon>
        <taxon>Alphaproteobacteria</taxon>
        <taxon>Hyphomicrobiales</taxon>
        <taxon>Devosiaceae</taxon>
        <taxon>Devosia</taxon>
    </lineage>
</organism>
<evidence type="ECO:0000313" key="3">
    <source>
        <dbReference type="Proteomes" id="UP000547011"/>
    </source>
</evidence>